<name>A0AA38TP46_9ASTR</name>
<protein>
    <recommendedName>
        <fullName evidence="6">E3 ubiquitin-protein ligase RMA</fullName>
        <ecNumber evidence="6">2.3.2.27</ecNumber>
    </recommendedName>
    <alternativeName>
        <fullName evidence="6">Protein RING membrane-anchor</fullName>
    </alternativeName>
    <alternativeName>
        <fullName evidence="6">RING-type E3 ubiquitin transferase RMA</fullName>
    </alternativeName>
</protein>
<comment type="function">
    <text evidence="6">E3 ubiquitin-protein ligase.</text>
</comment>
<keyword evidence="6" id="KW-0479">Metal-binding</keyword>
<comment type="pathway">
    <text evidence="2 6">Protein modification; protein ubiquitination.</text>
</comment>
<dbReference type="InterPro" id="IPR001841">
    <property type="entry name" value="Znf_RING"/>
</dbReference>
<proteinExistence type="predicted"/>
<dbReference type="GO" id="GO:0005789">
    <property type="term" value="C:endoplasmic reticulum membrane"/>
    <property type="evidence" value="ECO:0007669"/>
    <property type="project" value="UniProtKB-SubCell"/>
</dbReference>
<dbReference type="Gene3D" id="3.30.40.10">
    <property type="entry name" value="Zinc/RING finger domain, C3HC4 (zinc finger)"/>
    <property type="match status" value="1"/>
</dbReference>
<dbReference type="Proteomes" id="UP001172457">
    <property type="component" value="Chromosome 3"/>
</dbReference>
<dbReference type="AlphaFoldDB" id="A0AA38TP46"/>
<feature type="region of interest" description="Disordered" evidence="7">
    <location>
        <begin position="165"/>
        <end position="191"/>
    </location>
</feature>
<keyword evidence="3 6" id="KW-0808">Transferase</keyword>
<evidence type="ECO:0000256" key="3">
    <source>
        <dbReference type="ARBA" id="ARBA00022679"/>
    </source>
</evidence>
<comment type="domain">
    <text evidence="6">The RING-type zinc finger domain is responsible for E3 ligase activity.</text>
</comment>
<keyword evidence="5 6" id="KW-0863">Zinc-finger</keyword>
<dbReference type="PROSITE" id="PS50089">
    <property type="entry name" value="ZF_RING_2"/>
    <property type="match status" value="1"/>
</dbReference>
<dbReference type="GO" id="GO:0061630">
    <property type="term" value="F:ubiquitin protein ligase activity"/>
    <property type="evidence" value="ECO:0007669"/>
    <property type="project" value="UniProtKB-UniRule"/>
</dbReference>
<evidence type="ECO:0000256" key="4">
    <source>
        <dbReference type="ARBA" id="ARBA00022786"/>
    </source>
</evidence>
<dbReference type="GO" id="GO:0008270">
    <property type="term" value="F:zinc ion binding"/>
    <property type="evidence" value="ECO:0007669"/>
    <property type="project" value="UniProtKB-KW"/>
</dbReference>
<sequence length="445" mass="47412">MDDDDMAMAINLDLNRRPFLDPSPSSPPAPAPIEDRIRQLEAVTARANQRQRWRRIMNNSELNCTPVMESRNENCKRDISHLAKALEMDLNPKEIENGGDSGGVNGGSFFDCNICLETAKDPILTCCGHLFCWACFYQVPYVDSVSKECPSCKGEVIDSNITPIYGNGKDSNSSSGVSGSESAVKIPPRPRARRVEGVRQQGFFTGVSHIPVGDALRRIRIGLGLVDENSRPPGVIGLIPTPAADLRLLNGSEGGIPTPAVNLRLLNGSEGGIPANLRLLNGSEGAILTPVANLRVLNGSEGGVPTPAANLMLLNGSEGGVPTPAANLLLLNGSEGGIPTPAANLRLLNGSEGGRFSGMVSERLVEDLETYISVANTTSVGIQSEAQLAEMNLSRRNLGTTVLHMGALGNDGSVEIDLTVSRRASSRRRGVLNLEGHSSLELRRR</sequence>
<reference evidence="9" key="1">
    <citation type="submission" date="2023-03" db="EMBL/GenBank/DDBJ databases">
        <title>Chromosome-scale reference genome and RAD-based genetic map of yellow starthistle (Centaurea solstitialis) reveal putative structural variation and QTLs associated with invader traits.</title>
        <authorList>
            <person name="Reatini B."/>
            <person name="Cang F.A."/>
            <person name="Jiang Q."/>
            <person name="Mckibben M.T.W."/>
            <person name="Barker M.S."/>
            <person name="Rieseberg L.H."/>
            <person name="Dlugosch K.M."/>
        </authorList>
    </citation>
    <scope>NUCLEOTIDE SEQUENCE</scope>
    <source>
        <strain evidence="9">CAN-66</strain>
        <tissue evidence="9">Leaf</tissue>
    </source>
</reference>
<keyword evidence="6" id="KW-0862">Zinc</keyword>
<evidence type="ECO:0000256" key="2">
    <source>
        <dbReference type="ARBA" id="ARBA00004906"/>
    </source>
</evidence>
<keyword evidence="10" id="KW-1185">Reference proteome</keyword>
<evidence type="ECO:0000256" key="1">
    <source>
        <dbReference type="ARBA" id="ARBA00000900"/>
    </source>
</evidence>
<dbReference type="PANTHER" id="PTHR12313">
    <property type="entry name" value="E3 UBIQUITIN-PROTEIN LIGASE RNF5-RELATED"/>
    <property type="match status" value="1"/>
</dbReference>
<evidence type="ECO:0000259" key="8">
    <source>
        <dbReference type="PROSITE" id="PS50089"/>
    </source>
</evidence>
<evidence type="ECO:0000313" key="10">
    <source>
        <dbReference type="Proteomes" id="UP001172457"/>
    </source>
</evidence>
<dbReference type="Pfam" id="PF14634">
    <property type="entry name" value="zf-RING_5"/>
    <property type="match status" value="1"/>
</dbReference>
<accession>A0AA38TP46</accession>
<evidence type="ECO:0000313" key="9">
    <source>
        <dbReference type="EMBL" id="KAJ9558385.1"/>
    </source>
</evidence>
<dbReference type="EC" id="2.3.2.27" evidence="6"/>
<feature type="compositionally biased region" description="Low complexity" evidence="7">
    <location>
        <begin position="166"/>
        <end position="182"/>
    </location>
</feature>
<dbReference type="InterPro" id="IPR045103">
    <property type="entry name" value="RNF5/RNF185-like"/>
</dbReference>
<comment type="subcellular location">
    <subcellularLocation>
        <location evidence="6">Endoplasmic reticulum membrane</location>
        <topology evidence="6">Single-pass type IV membrane protein</topology>
    </subcellularLocation>
</comment>
<organism evidence="9 10">
    <name type="scientific">Centaurea solstitialis</name>
    <name type="common">yellow star-thistle</name>
    <dbReference type="NCBI Taxonomy" id="347529"/>
    <lineage>
        <taxon>Eukaryota</taxon>
        <taxon>Viridiplantae</taxon>
        <taxon>Streptophyta</taxon>
        <taxon>Embryophyta</taxon>
        <taxon>Tracheophyta</taxon>
        <taxon>Spermatophyta</taxon>
        <taxon>Magnoliopsida</taxon>
        <taxon>eudicotyledons</taxon>
        <taxon>Gunneridae</taxon>
        <taxon>Pentapetalae</taxon>
        <taxon>asterids</taxon>
        <taxon>campanulids</taxon>
        <taxon>Asterales</taxon>
        <taxon>Asteraceae</taxon>
        <taxon>Carduoideae</taxon>
        <taxon>Cardueae</taxon>
        <taxon>Centaureinae</taxon>
        <taxon>Centaurea</taxon>
    </lineage>
</organism>
<dbReference type="GO" id="GO:0006511">
    <property type="term" value="P:ubiquitin-dependent protein catabolic process"/>
    <property type="evidence" value="ECO:0007669"/>
    <property type="project" value="UniProtKB-UniRule"/>
</dbReference>
<evidence type="ECO:0000256" key="6">
    <source>
        <dbReference type="RuleBase" id="RU369090"/>
    </source>
</evidence>
<gene>
    <name evidence="9" type="ORF">OSB04_012999</name>
</gene>
<comment type="catalytic activity">
    <reaction evidence="1 6">
        <text>S-ubiquitinyl-[E2 ubiquitin-conjugating enzyme]-L-cysteine + [acceptor protein]-L-lysine = [E2 ubiquitin-conjugating enzyme]-L-cysteine + N(6)-ubiquitinyl-[acceptor protein]-L-lysine.</text>
        <dbReference type="EC" id="2.3.2.27"/>
    </reaction>
</comment>
<dbReference type="SUPFAM" id="SSF57850">
    <property type="entry name" value="RING/U-box"/>
    <property type="match status" value="1"/>
</dbReference>
<keyword evidence="6" id="KW-0256">Endoplasmic reticulum</keyword>
<feature type="domain" description="RING-type" evidence="8">
    <location>
        <begin position="112"/>
        <end position="153"/>
    </location>
</feature>
<keyword evidence="4 6" id="KW-0833">Ubl conjugation pathway</keyword>
<evidence type="ECO:0000256" key="7">
    <source>
        <dbReference type="SAM" id="MobiDB-lite"/>
    </source>
</evidence>
<evidence type="ECO:0000256" key="5">
    <source>
        <dbReference type="PROSITE-ProRule" id="PRU00175"/>
    </source>
</evidence>
<dbReference type="EMBL" id="JARYMX010000003">
    <property type="protein sequence ID" value="KAJ9558385.1"/>
    <property type="molecule type" value="Genomic_DNA"/>
</dbReference>
<dbReference type="SMART" id="SM00184">
    <property type="entry name" value="RING"/>
    <property type="match status" value="1"/>
</dbReference>
<dbReference type="InterPro" id="IPR013083">
    <property type="entry name" value="Znf_RING/FYVE/PHD"/>
</dbReference>
<comment type="caution">
    <text evidence="9">The sequence shown here is derived from an EMBL/GenBank/DDBJ whole genome shotgun (WGS) entry which is preliminary data.</text>
</comment>